<dbReference type="EMBL" id="BEYU01000016">
    <property type="protein sequence ID" value="GBG25891.1"/>
    <property type="molecule type" value="Genomic_DNA"/>
</dbReference>
<sequence length="76" mass="7907">MAAATPLEVLEEAVRQPAPQEGTGIPLVAPGRVQGVGMLILWRPPDQRDLDQQLQDLVVAAGVPDTVAAAARSRGA</sequence>
<name>A0A2R5GCK8_9STRA</name>
<comment type="caution">
    <text evidence="1">The sequence shown here is derived from an EMBL/GenBank/DDBJ whole genome shotgun (WGS) entry which is preliminary data.</text>
</comment>
<evidence type="ECO:0000313" key="1">
    <source>
        <dbReference type="EMBL" id="GBG25891.1"/>
    </source>
</evidence>
<reference evidence="1 2" key="1">
    <citation type="submission" date="2017-12" db="EMBL/GenBank/DDBJ databases">
        <title>Sequencing, de novo assembly and annotation of complete genome of a new Thraustochytrid species, strain FCC1311.</title>
        <authorList>
            <person name="Sedici K."/>
            <person name="Godart F."/>
            <person name="Aiese Cigliano R."/>
            <person name="Sanseverino W."/>
            <person name="Barakat M."/>
            <person name="Ortet P."/>
            <person name="Marechal E."/>
            <person name="Cagnac O."/>
            <person name="Amato A."/>
        </authorList>
    </citation>
    <scope>NUCLEOTIDE SEQUENCE [LARGE SCALE GENOMIC DNA]</scope>
</reference>
<dbReference type="AlphaFoldDB" id="A0A2R5GCK8"/>
<dbReference type="InParanoid" id="A0A2R5GCK8"/>
<gene>
    <name evidence="1" type="ORF">FCC1311_021102</name>
</gene>
<protein>
    <submittedName>
        <fullName evidence="1">Uncharacterized protein</fullName>
    </submittedName>
</protein>
<dbReference type="Proteomes" id="UP000241890">
    <property type="component" value="Unassembled WGS sequence"/>
</dbReference>
<organism evidence="1 2">
    <name type="scientific">Hondaea fermentalgiana</name>
    <dbReference type="NCBI Taxonomy" id="2315210"/>
    <lineage>
        <taxon>Eukaryota</taxon>
        <taxon>Sar</taxon>
        <taxon>Stramenopiles</taxon>
        <taxon>Bigyra</taxon>
        <taxon>Labyrinthulomycetes</taxon>
        <taxon>Thraustochytrida</taxon>
        <taxon>Thraustochytriidae</taxon>
        <taxon>Hondaea</taxon>
    </lineage>
</organism>
<accession>A0A2R5GCK8</accession>
<keyword evidence="2" id="KW-1185">Reference proteome</keyword>
<evidence type="ECO:0000313" key="2">
    <source>
        <dbReference type="Proteomes" id="UP000241890"/>
    </source>
</evidence>
<proteinExistence type="predicted"/>